<gene>
    <name evidence="1" type="ORF">CCAP1982_LOCUS21302</name>
</gene>
<protein>
    <submittedName>
        <fullName evidence="1">(Mediterranean fruit fly) hypothetical protein</fullName>
    </submittedName>
</protein>
<organism evidence="1 2">
    <name type="scientific">Ceratitis capitata</name>
    <name type="common">Mediterranean fruit fly</name>
    <name type="synonym">Tephritis capitata</name>
    <dbReference type="NCBI Taxonomy" id="7213"/>
    <lineage>
        <taxon>Eukaryota</taxon>
        <taxon>Metazoa</taxon>
        <taxon>Ecdysozoa</taxon>
        <taxon>Arthropoda</taxon>
        <taxon>Hexapoda</taxon>
        <taxon>Insecta</taxon>
        <taxon>Pterygota</taxon>
        <taxon>Neoptera</taxon>
        <taxon>Endopterygota</taxon>
        <taxon>Diptera</taxon>
        <taxon>Brachycera</taxon>
        <taxon>Muscomorpha</taxon>
        <taxon>Tephritoidea</taxon>
        <taxon>Tephritidae</taxon>
        <taxon>Ceratitis</taxon>
        <taxon>Ceratitis</taxon>
    </lineage>
</organism>
<keyword evidence="2" id="KW-1185">Reference proteome</keyword>
<reference evidence="1" key="1">
    <citation type="submission" date="2020-11" db="EMBL/GenBank/DDBJ databases">
        <authorList>
            <person name="Whitehead M."/>
        </authorList>
    </citation>
    <scope>NUCLEOTIDE SEQUENCE</scope>
    <source>
        <strain evidence="1">EGII</strain>
    </source>
</reference>
<name>A0A811VDY7_CERCA</name>
<dbReference type="EMBL" id="CAJHJT010000056">
    <property type="protein sequence ID" value="CAD7013231.1"/>
    <property type="molecule type" value="Genomic_DNA"/>
</dbReference>
<evidence type="ECO:0000313" key="1">
    <source>
        <dbReference type="EMBL" id="CAD7013231.1"/>
    </source>
</evidence>
<dbReference type="Proteomes" id="UP000606786">
    <property type="component" value="Unassembled WGS sequence"/>
</dbReference>
<comment type="caution">
    <text evidence="1">The sequence shown here is derived from an EMBL/GenBank/DDBJ whole genome shotgun (WGS) entry which is preliminary data.</text>
</comment>
<sequence>MEAAILAVSAFTEEPLELLAASEQPQLNVSTATVEKLEQPAEAQRPEEKWLEKSPLSRKVMKCW</sequence>
<dbReference type="AlphaFoldDB" id="A0A811VDY7"/>
<evidence type="ECO:0000313" key="2">
    <source>
        <dbReference type="Proteomes" id="UP000606786"/>
    </source>
</evidence>
<proteinExistence type="predicted"/>
<accession>A0A811VDY7</accession>